<dbReference type="Gene3D" id="3.20.20.210">
    <property type="match status" value="1"/>
</dbReference>
<keyword evidence="2" id="KW-0489">Methyltransferase</keyword>
<dbReference type="InterPro" id="IPR038071">
    <property type="entry name" value="UROD/MetE-like_sf"/>
</dbReference>
<dbReference type="InterPro" id="IPR000257">
    <property type="entry name" value="Uroporphyrinogen_deCOase"/>
</dbReference>
<dbReference type="SUPFAM" id="SSF51726">
    <property type="entry name" value="UROD/MetE-like"/>
    <property type="match status" value="1"/>
</dbReference>
<protein>
    <submittedName>
        <fullName evidence="2">Methyltransferase</fullName>
    </submittedName>
</protein>
<feature type="domain" description="Uroporphyrinogen decarboxylase (URO-D)" evidence="1">
    <location>
        <begin position="218"/>
        <end position="416"/>
    </location>
</feature>
<reference evidence="2 3" key="1">
    <citation type="submission" date="2020-08" db="EMBL/GenBank/DDBJ databases">
        <title>Genome public.</title>
        <authorList>
            <person name="Liu C."/>
            <person name="Sun Q."/>
        </authorList>
    </citation>
    <scope>NUCLEOTIDE SEQUENCE [LARGE SCALE GENOMIC DNA]</scope>
    <source>
        <strain evidence="2 3">NSJ-35</strain>
    </source>
</reference>
<gene>
    <name evidence="2" type="ORF">H8S18_06285</name>
</gene>
<comment type="caution">
    <text evidence="2">The sequence shown here is derived from an EMBL/GenBank/DDBJ whole genome shotgun (WGS) entry which is preliminary data.</text>
</comment>
<dbReference type="Proteomes" id="UP000606889">
    <property type="component" value="Unassembled WGS sequence"/>
</dbReference>
<accession>A0ABR7EDS8</accession>
<proteinExistence type="predicted"/>
<dbReference type="Pfam" id="PF01208">
    <property type="entry name" value="URO-D"/>
    <property type="match status" value="1"/>
</dbReference>
<keyword evidence="3" id="KW-1185">Reference proteome</keyword>
<dbReference type="InterPro" id="IPR052024">
    <property type="entry name" value="Methanogen_methyltrans"/>
</dbReference>
<name>A0ABR7EDS8_9FIRM</name>
<keyword evidence="2" id="KW-0808">Transferase</keyword>
<dbReference type="RefSeq" id="WP_186857467.1">
    <property type="nucleotide sequence ID" value="NZ_JACOON010000003.1"/>
</dbReference>
<dbReference type="GO" id="GO:0008168">
    <property type="term" value="F:methyltransferase activity"/>
    <property type="evidence" value="ECO:0007669"/>
    <property type="project" value="UniProtKB-KW"/>
</dbReference>
<dbReference type="EMBL" id="JACOON010000003">
    <property type="protein sequence ID" value="MBC5647939.1"/>
    <property type="molecule type" value="Genomic_DNA"/>
</dbReference>
<evidence type="ECO:0000313" key="2">
    <source>
        <dbReference type="EMBL" id="MBC5647939.1"/>
    </source>
</evidence>
<dbReference type="PANTHER" id="PTHR47099">
    <property type="entry name" value="METHYLCOBAMIDE:COM METHYLTRANSFERASE MTBA"/>
    <property type="match status" value="1"/>
</dbReference>
<evidence type="ECO:0000259" key="1">
    <source>
        <dbReference type="Pfam" id="PF01208"/>
    </source>
</evidence>
<organism evidence="2 3">
    <name type="scientific">Christensenella tenuis</name>
    <dbReference type="NCBI Taxonomy" id="2763033"/>
    <lineage>
        <taxon>Bacteria</taxon>
        <taxon>Bacillati</taxon>
        <taxon>Bacillota</taxon>
        <taxon>Clostridia</taxon>
        <taxon>Christensenellales</taxon>
        <taxon>Christensenellaceae</taxon>
        <taxon>Christensenella</taxon>
    </lineage>
</organism>
<dbReference type="PANTHER" id="PTHR47099:SF1">
    <property type="entry name" value="METHYLCOBAMIDE:COM METHYLTRANSFERASE MTBA"/>
    <property type="match status" value="1"/>
</dbReference>
<sequence length="424" mass="48226">MNSRERVRAAINHRQPDYTPLDLGGCGQTGISASTLYKLREAYGLPKHPITIAEPYQLLGEVEPDLIERVGADIVPMYNPTNLMGTSNNKTKPWTMSDGTPVLMADNFEYDTTENGDVFVYPQGDRTADYSLHLPNGGFFFDNINRTPPVDEEHLTPLEDFRDSYTVHTQETCEYWERTSKKLYEETELSIMGVLGGMGLGDAAELPGPFLKRPRGIRSMEDWLMAHFLHPDYIEAVFAYQTEVMLKNLELYRQAVDGRIDVIWISGTDFGTQNSLFFSVDMFRQLYKPFYKKVNDWVHENTEWKIFYHSCGAIYEMIPELIDAGVDILNPVQCSAAGMDAKRLKEEFGDKVTFWGGGINTQATLPYGTPDEVRQEVRERLETFSPGGGFVFSSIHNIVANVPVENLVAMYDEVARFRREELAR</sequence>
<evidence type="ECO:0000313" key="3">
    <source>
        <dbReference type="Proteomes" id="UP000606889"/>
    </source>
</evidence>
<dbReference type="GO" id="GO:0032259">
    <property type="term" value="P:methylation"/>
    <property type="evidence" value="ECO:0007669"/>
    <property type="project" value="UniProtKB-KW"/>
</dbReference>